<accession>A0A6G8Q4D0</accession>
<dbReference type="PANTHER" id="PTHR43135:SF3">
    <property type="entry name" value="ALPHA-D-RIBOSE 1-METHYLPHOSPHONATE 5-TRIPHOSPHATE DIPHOSPHATASE"/>
    <property type="match status" value="1"/>
</dbReference>
<dbReference type="EMBL" id="CP045119">
    <property type="protein sequence ID" value="QIN81332.1"/>
    <property type="molecule type" value="Genomic_DNA"/>
</dbReference>
<gene>
    <name evidence="3" type="ORF">GBA63_00855</name>
</gene>
<dbReference type="InterPro" id="IPR011059">
    <property type="entry name" value="Metal-dep_hydrolase_composite"/>
</dbReference>
<dbReference type="Gene3D" id="3.20.20.140">
    <property type="entry name" value="Metal-dependent hydrolases"/>
    <property type="match status" value="1"/>
</dbReference>
<evidence type="ECO:0000313" key="3">
    <source>
        <dbReference type="EMBL" id="QIN81332.1"/>
    </source>
</evidence>
<feature type="compositionally biased region" description="Low complexity" evidence="1">
    <location>
        <begin position="1"/>
        <end position="12"/>
    </location>
</feature>
<dbReference type="SUPFAM" id="SSF51338">
    <property type="entry name" value="Composite domain of metallo-dependent hydrolases"/>
    <property type="match status" value="1"/>
</dbReference>
<protein>
    <submittedName>
        <fullName evidence="3">Alpha-D-ribose 1-methylphosphonate 5-triphosphate diphosphatase</fullName>
        <ecNumber evidence="3">3.6.1.63</ecNumber>
    </submittedName>
</protein>
<dbReference type="PANTHER" id="PTHR43135">
    <property type="entry name" value="ALPHA-D-RIBOSE 1-METHYLPHOSPHONATE 5-TRIPHOSPHATE DIPHOSPHATASE"/>
    <property type="match status" value="1"/>
</dbReference>
<sequence>MARRWSASSTRWRASRRCQTGCSPSKPAASGGPALPGRPPDCWRASSVGREVRAINDARVVTPDGILEGASIVLEDGRISGITARAERSGEAIDAAGRYVLPGMVDLHCDAIEKQLAPRPGVEVPEELAFMEMDRLFAGCGVTTGFHGVSIMAGRSRGVERGRRLCALVSRLAGEGLVRHELHLRCELPQEESVRAVEEVLGRGFARLVSVMDHTPGQGQFRDLEWFRRYWSGDGADEAQISAALAEAERSEYTIALDRVGRIASAAKKHGATLASHDDDTVERVEVLAGHGVDISEFPVNAASARRARELGHAVCMGAPNALRGVSSGGNLSALEAVEAGLVDALVSDYHPPSMLQAAFKLAREDVLPLPESVALVTGGPARAAGLSDRGGIARGAKADLIIVGGRAGIPTVTHTIVNGESRHAAG</sequence>
<evidence type="ECO:0000256" key="1">
    <source>
        <dbReference type="SAM" id="MobiDB-lite"/>
    </source>
</evidence>
<dbReference type="SUPFAM" id="SSF51556">
    <property type="entry name" value="Metallo-dependent hydrolases"/>
    <property type="match status" value="1"/>
</dbReference>
<organism evidence="3 4">
    <name type="scientific">Rubrobacter tropicus</name>
    <dbReference type="NCBI Taxonomy" id="2653851"/>
    <lineage>
        <taxon>Bacteria</taxon>
        <taxon>Bacillati</taxon>
        <taxon>Actinomycetota</taxon>
        <taxon>Rubrobacteria</taxon>
        <taxon>Rubrobacterales</taxon>
        <taxon>Rubrobacteraceae</taxon>
        <taxon>Rubrobacter</taxon>
    </lineage>
</organism>
<reference evidence="3 4" key="1">
    <citation type="submission" date="2019-10" db="EMBL/GenBank/DDBJ databases">
        <title>Rubrobacter sp nov SCSIO 52090 isolated from a deep-sea sediment in the South China Sea.</title>
        <authorList>
            <person name="Chen R.W."/>
        </authorList>
    </citation>
    <scope>NUCLEOTIDE SEQUENCE [LARGE SCALE GENOMIC DNA]</scope>
    <source>
        <strain evidence="3 4">SCSIO 52909</strain>
    </source>
</reference>
<dbReference type="PIRSF" id="PIRSF038971">
    <property type="entry name" value="PhnM"/>
    <property type="match status" value="1"/>
</dbReference>
<dbReference type="InterPro" id="IPR013108">
    <property type="entry name" value="Amidohydro_3"/>
</dbReference>
<dbReference type="NCBIfam" id="NF011987">
    <property type="entry name" value="PRK15446.2-3"/>
    <property type="match status" value="1"/>
</dbReference>
<name>A0A6G8Q4D0_9ACTN</name>
<dbReference type="Gene3D" id="2.30.40.10">
    <property type="entry name" value="Urease, subunit C, domain 1"/>
    <property type="match status" value="1"/>
</dbReference>
<keyword evidence="4" id="KW-1185">Reference proteome</keyword>
<dbReference type="Proteomes" id="UP000501452">
    <property type="component" value="Chromosome"/>
</dbReference>
<dbReference type="InterPro" id="IPR032466">
    <property type="entry name" value="Metal_Hydrolase"/>
</dbReference>
<dbReference type="NCBIfam" id="NF011984">
    <property type="entry name" value="PRK15446.1-5"/>
    <property type="match status" value="1"/>
</dbReference>
<feature type="region of interest" description="Disordered" evidence="1">
    <location>
        <begin position="1"/>
        <end position="40"/>
    </location>
</feature>
<dbReference type="InterPro" id="IPR051781">
    <property type="entry name" value="Metallo-dep_Hydrolase"/>
</dbReference>
<feature type="domain" description="Amidohydrolase 3" evidence="2">
    <location>
        <begin position="239"/>
        <end position="421"/>
    </location>
</feature>
<dbReference type="AlphaFoldDB" id="A0A6G8Q4D0"/>
<dbReference type="GO" id="GO:0019700">
    <property type="term" value="P:organic phosphonate catabolic process"/>
    <property type="evidence" value="ECO:0007669"/>
    <property type="project" value="InterPro"/>
</dbReference>
<evidence type="ECO:0000313" key="4">
    <source>
        <dbReference type="Proteomes" id="UP000501452"/>
    </source>
</evidence>
<dbReference type="GO" id="GO:0016810">
    <property type="term" value="F:hydrolase activity, acting on carbon-nitrogen (but not peptide) bonds"/>
    <property type="evidence" value="ECO:0007669"/>
    <property type="project" value="InterPro"/>
</dbReference>
<dbReference type="EC" id="3.6.1.63" evidence="3"/>
<dbReference type="KEGG" id="rub:GBA63_00855"/>
<dbReference type="Pfam" id="PF07969">
    <property type="entry name" value="Amidohydro_3"/>
    <property type="match status" value="1"/>
</dbReference>
<dbReference type="InterPro" id="IPR012696">
    <property type="entry name" value="PhnM"/>
</dbReference>
<proteinExistence type="predicted"/>
<evidence type="ECO:0000259" key="2">
    <source>
        <dbReference type="Pfam" id="PF07969"/>
    </source>
</evidence>
<dbReference type="NCBIfam" id="NF011990">
    <property type="entry name" value="PRK15446.2-6"/>
    <property type="match status" value="1"/>
</dbReference>
<keyword evidence="3" id="KW-0378">Hydrolase</keyword>